<sequence>LPAELTRHFLNENVIMPKYISICQGNLAYF</sequence>
<dbReference type="EMBL" id="AIMT01000019">
    <property type="protein sequence ID" value="EIA65414.1"/>
    <property type="molecule type" value="Genomic_DNA"/>
</dbReference>
<comment type="caution">
    <text evidence="1">The sequence shown here is derived from an EMBL/GenBank/DDBJ whole genome shotgun (WGS) entry which is preliminary data.</text>
</comment>
<reference evidence="1 2" key="1">
    <citation type="submission" date="2010-09" db="EMBL/GenBank/DDBJ databases">
        <authorList>
            <person name="Richards V."/>
            <person name="Lefebure T."/>
            <person name="Suzuki H."/>
            <person name="Pavinski Bitar P."/>
            <person name="Stanhope M."/>
        </authorList>
    </citation>
    <scope>NUCLEOTIDE SEQUENCE [LARGE SCALE GENOMIC DNA]</scope>
    <source>
        <strain evidence="1 2">80352</strain>
    </source>
</reference>
<feature type="non-terminal residue" evidence="1">
    <location>
        <position position="1"/>
    </location>
</feature>
<evidence type="ECO:0000313" key="1">
    <source>
        <dbReference type="EMBL" id="EIA65414.1"/>
    </source>
</evidence>
<accession>A0ABP2NSZ9</accession>
<organism evidence="1 2">
    <name type="scientific">Campylobacter coli 80352</name>
    <dbReference type="NCBI Taxonomy" id="887288"/>
    <lineage>
        <taxon>Bacteria</taxon>
        <taxon>Pseudomonadati</taxon>
        <taxon>Campylobacterota</taxon>
        <taxon>Epsilonproteobacteria</taxon>
        <taxon>Campylobacterales</taxon>
        <taxon>Campylobacteraceae</taxon>
        <taxon>Campylobacter</taxon>
    </lineage>
</organism>
<name>A0ABP2NSZ9_CAMCO</name>
<proteinExistence type="predicted"/>
<gene>
    <name evidence="1" type="ORF">cco14_02802</name>
</gene>
<protein>
    <submittedName>
        <fullName evidence="1">Uncharacterized protein</fullName>
    </submittedName>
</protein>
<evidence type="ECO:0000313" key="2">
    <source>
        <dbReference type="Proteomes" id="UP000005511"/>
    </source>
</evidence>
<keyword evidence="2" id="KW-1185">Reference proteome</keyword>
<dbReference type="Proteomes" id="UP000005511">
    <property type="component" value="Unassembled WGS sequence"/>
</dbReference>